<dbReference type="PROSITE" id="PS50020">
    <property type="entry name" value="WW_DOMAIN_2"/>
    <property type="match status" value="1"/>
</dbReference>
<dbReference type="InterPro" id="IPR001202">
    <property type="entry name" value="WW_dom"/>
</dbReference>
<reference evidence="2" key="2">
    <citation type="submission" date="2020-11" db="EMBL/GenBank/DDBJ databases">
        <authorList>
            <person name="McCartney M.A."/>
            <person name="Auch B."/>
            <person name="Kono T."/>
            <person name="Mallez S."/>
            <person name="Becker A."/>
            <person name="Gohl D.M."/>
            <person name="Silverstein K.A.T."/>
            <person name="Koren S."/>
            <person name="Bechman K.B."/>
            <person name="Herman A."/>
            <person name="Abrahante J.E."/>
            <person name="Garbe J."/>
        </authorList>
    </citation>
    <scope>NUCLEOTIDE SEQUENCE</scope>
    <source>
        <strain evidence="2">Duluth1</strain>
        <tissue evidence="2">Whole animal</tissue>
    </source>
</reference>
<dbReference type="Proteomes" id="UP000828390">
    <property type="component" value="Unassembled WGS sequence"/>
</dbReference>
<reference evidence="2" key="1">
    <citation type="journal article" date="2019" name="bioRxiv">
        <title>The Genome of the Zebra Mussel, Dreissena polymorpha: A Resource for Invasive Species Research.</title>
        <authorList>
            <person name="McCartney M.A."/>
            <person name="Auch B."/>
            <person name="Kono T."/>
            <person name="Mallez S."/>
            <person name="Zhang Y."/>
            <person name="Obille A."/>
            <person name="Becker A."/>
            <person name="Abrahante J.E."/>
            <person name="Garbe J."/>
            <person name="Badalamenti J.P."/>
            <person name="Herman A."/>
            <person name="Mangelson H."/>
            <person name="Liachko I."/>
            <person name="Sullivan S."/>
            <person name="Sone E.D."/>
            <person name="Koren S."/>
            <person name="Silverstein K.A.T."/>
            <person name="Beckman K.B."/>
            <person name="Gohl D.M."/>
        </authorList>
    </citation>
    <scope>NUCLEOTIDE SEQUENCE</scope>
    <source>
        <strain evidence="2">Duluth1</strain>
        <tissue evidence="2">Whole animal</tissue>
    </source>
</reference>
<organism evidence="2 3">
    <name type="scientific">Dreissena polymorpha</name>
    <name type="common">Zebra mussel</name>
    <name type="synonym">Mytilus polymorpha</name>
    <dbReference type="NCBI Taxonomy" id="45954"/>
    <lineage>
        <taxon>Eukaryota</taxon>
        <taxon>Metazoa</taxon>
        <taxon>Spiralia</taxon>
        <taxon>Lophotrochozoa</taxon>
        <taxon>Mollusca</taxon>
        <taxon>Bivalvia</taxon>
        <taxon>Autobranchia</taxon>
        <taxon>Heteroconchia</taxon>
        <taxon>Euheterodonta</taxon>
        <taxon>Imparidentia</taxon>
        <taxon>Neoheterodontei</taxon>
        <taxon>Myida</taxon>
        <taxon>Dreissenoidea</taxon>
        <taxon>Dreissenidae</taxon>
        <taxon>Dreissena</taxon>
    </lineage>
</organism>
<dbReference type="SUPFAM" id="SSF51045">
    <property type="entry name" value="WW domain"/>
    <property type="match status" value="1"/>
</dbReference>
<sequence length="125" mass="14071">MMLPISTQTYFYNAKTRESAWTKPDNVKIITQAEVEQMAVQSAQVNAMASGTGFNSMGQTTPLQGMLNFTECGYIFRHPYSTTPIIQTVYFTAPFYQISALFSLINFDHGVFNRIKVIKPGIKMP</sequence>
<dbReference type="CDD" id="cd00201">
    <property type="entry name" value="WW"/>
    <property type="match status" value="1"/>
</dbReference>
<accession>A0A9D4F4D9</accession>
<name>A0A9D4F4D9_DREPO</name>
<feature type="domain" description="WW" evidence="1">
    <location>
        <begin position="8"/>
        <end position="26"/>
    </location>
</feature>
<dbReference type="EMBL" id="JAIWYP010000008">
    <property type="protein sequence ID" value="KAH3791099.1"/>
    <property type="molecule type" value="Genomic_DNA"/>
</dbReference>
<dbReference type="InterPro" id="IPR036020">
    <property type="entry name" value="WW_dom_sf"/>
</dbReference>
<evidence type="ECO:0000259" key="1">
    <source>
        <dbReference type="PROSITE" id="PS50020"/>
    </source>
</evidence>
<proteinExistence type="predicted"/>
<keyword evidence="3" id="KW-1185">Reference proteome</keyword>
<comment type="caution">
    <text evidence="2">The sequence shown here is derived from an EMBL/GenBank/DDBJ whole genome shotgun (WGS) entry which is preliminary data.</text>
</comment>
<evidence type="ECO:0000313" key="3">
    <source>
        <dbReference type="Proteomes" id="UP000828390"/>
    </source>
</evidence>
<dbReference type="AlphaFoldDB" id="A0A9D4F4D9"/>
<protein>
    <recommendedName>
        <fullName evidence="1">WW domain-containing protein</fullName>
    </recommendedName>
</protein>
<evidence type="ECO:0000313" key="2">
    <source>
        <dbReference type="EMBL" id="KAH3791099.1"/>
    </source>
</evidence>
<gene>
    <name evidence="2" type="ORF">DPMN_169310</name>
</gene>
<dbReference type="Gene3D" id="2.20.70.10">
    <property type="match status" value="1"/>
</dbReference>